<dbReference type="EMBL" id="RWGY01000005">
    <property type="protein sequence ID" value="TVU42071.1"/>
    <property type="molecule type" value="Genomic_DNA"/>
</dbReference>
<evidence type="ECO:0000313" key="3">
    <source>
        <dbReference type="Proteomes" id="UP000324897"/>
    </source>
</evidence>
<dbReference type="Gramene" id="TVU42071">
    <property type="protein sequence ID" value="TVU42071"/>
    <property type="gene ID" value="EJB05_08455"/>
</dbReference>
<dbReference type="Proteomes" id="UP000324897">
    <property type="component" value="Unassembled WGS sequence"/>
</dbReference>
<comment type="caution">
    <text evidence="2">The sequence shown here is derived from an EMBL/GenBank/DDBJ whole genome shotgun (WGS) entry which is preliminary data.</text>
</comment>
<accession>A0A5J9W280</accession>
<protein>
    <submittedName>
        <fullName evidence="2">Uncharacterized protein</fullName>
    </submittedName>
</protein>
<name>A0A5J9W280_9POAL</name>
<reference evidence="2 3" key="1">
    <citation type="journal article" date="2019" name="Sci. Rep.">
        <title>A high-quality genome of Eragrostis curvula grass provides insights into Poaceae evolution and supports new strategies to enhance forage quality.</title>
        <authorList>
            <person name="Carballo J."/>
            <person name="Santos B.A.C.M."/>
            <person name="Zappacosta D."/>
            <person name="Garbus I."/>
            <person name="Selva J.P."/>
            <person name="Gallo C.A."/>
            <person name="Diaz A."/>
            <person name="Albertini E."/>
            <person name="Caccamo M."/>
            <person name="Echenique V."/>
        </authorList>
    </citation>
    <scope>NUCLEOTIDE SEQUENCE [LARGE SCALE GENOMIC DNA]</scope>
    <source>
        <strain evidence="3">cv. Victoria</strain>
        <tissue evidence="2">Leaf</tissue>
    </source>
</reference>
<gene>
    <name evidence="2" type="ORF">EJB05_08455</name>
</gene>
<proteinExistence type="predicted"/>
<evidence type="ECO:0000313" key="2">
    <source>
        <dbReference type="EMBL" id="TVU42071.1"/>
    </source>
</evidence>
<dbReference type="AlphaFoldDB" id="A0A5J9W280"/>
<feature type="non-terminal residue" evidence="2">
    <location>
        <position position="1"/>
    </location>
</feature>
<feature type="region of interest" description="Disordered" evidence="1">
    <location>
        <begin position="53"/>
        <end position="74"/>
    </location>
</feature>
<sequence length="132" mass="14116">MPDASPPTKATASRPPQCRNSLSSPPPFSSQIGPPILFFPVLPIVPYRAMSQAPRGHQAASLRSADSGTTRPAHVPPAAADVIVGLRGFVAAGESKVPNRAQLPRFCPQLKIDIIQITAKNGCFHDMLQRQE</sequence>
<evidence type="ECO:0000256" key="1">
    <source>
        <dbReference type="SAM" id="MobiDB-lite"/>
    </source>
</evidence>
<organism evidence="2 3">
    <name type="scientific">Eragrostis curvula</name>
    <name type="common">weeping love grass</name>
    <dbReference type="NCBI Taxonomy" id="38414"/>
    <lineage>
        <taxon>Eukaryota</taxon>
        <taxon>Viridiplantae</taxon>
        <taxon>Streptophyta</taxon>
        <taxon>Embryophyta</taxon>
        <taxon>Tracheophyta</taxon>
        <taxon>Spermatophyta</taxon>
        <taxon>Magnoliopsida</taxon>
        <taxon>Liliopsida</taxon>
        <taxon>Poales</taxon>
        <taxon>Poaceae</taxon>
        <taxon>PACMAD clade</taxon>
        <taxon>Chloridoideae</taxon>
        <taxon>Eragrostideae</taxon>
        <taxon>Eragrostidinae</taxon>
        <taxon>Eragrostis</taxon>
    </lineage>
</organism>
<keyword evidence="3" id="KW-1185">Reference proteome</keyword>
<feature type="region of interest" description="Disordered" evidence="1">
    <location>
        <begin position="1"/>
        <end position="31"/>
    </location>
</feature>